<evidence type="ECO:0000256" key="5">
    <source>
        <dbReference type="ARBA" id="ARBA00022801"/>
    </source>
</evidence>
<dbReference type="CDD" id="cd03221">
    <property type="entry name" value="ABCF_EF-3"/>
    <property type="match status" value="2"/>
</dbReference>
<dbReference type="OrthoDB" id="9808609at2"/>
<dbReference type="Pfam" id="PF16326">
    <property type="entry name" value="ABC_tran_CTD"/>
    <property type="match status" value="1"/>
</dbReference>
<dbReference type="HAMAP" id="MF_00848">
    <property type="entry name" value="Uup"/>
    <property type="match status" value="1"/>
</dbReference>
<dbReference type="SUPFAM" id="SSF52540">
    <property type="entry name" value="P-loop containing nucleoside triphosphate hydrolases"/>
    <property type="match status" value="2"/>
</dbReference>
<dbReference type="Proteomes" id="UP000198816">
    <property type="component" value="Unassembled WGS sequence"/>
</dbReference>
<evidence type="ECO:0000256" key="2">
    <source>
        <dbReference type="ARBA" id="ARBA00022737"/>
    </source>
</evidence>
<comment type="similarity">
    <text evidence="10 11">Belongs to the ABC transporter superfamily. ABCF family. Uup subfamily.</text>
</comment>
<accession>A0A1H2S3S6</accession>
<keyword evidence="4 11" id="KW-0227">DNA damage</keyword>
<dbReference type="RefSeq" id="WP_093028344.1">
    <property type="nucleotide sequence ID" value="NZ_FNNZ01000002.1"/>
</dbReference>
<evidence type="ECO:0000313" key="14">
    <source>
        <dbReference type="EMBL" id="SDW26160.1"/>
    </source>
</evidence>
<evidence type="ECO:0000256" key="10">
    <source>
        <dbReference type="ARBA" id="ARBA00061478"/>
    </source>
</evidence>
<dbReference type="GO" id="GO:0005524">
    <property type="term" value="F:ATP binding"/>
    <property type="evidence" value="ECO:0007669"/>
    <property type="project" value="UniProtKB-UniRule"/>
</dbReference>
<dbReference type="PANTHER" id="PTHR42855:SF1">
    <property type="entry name" value="ABC TRANSPORTER DOMAIN-CONTAINING PROTEIN"/>
    <property type="match status" value="1"/>
</dbReference>
<keyword evidence="5 11" id="KW-0378">Hydrolase</keyword>
<gene>
    <name evidence="11" type="primary">uup</name>
    <name evidence="14" type="ORF">SAMN05421783_102274</name>
</gene>
<dbReference type="InterPro" id="IPR003593">
    <property type="entry name" value="AAA+_ATPase"/>
</dbReference>
<protein>
    <recommendedName>
        <fullName evidence="11">ATP-binding protein Uup</fullName>
        <ecNumber evidence="11">3.6.1.-</ecNumber>
    </recommendedName>
</protein>
<dbReference type="FunFam" id="3.40.50.300:FF:000011">
    <property type="entry name" value="Putative ABC transporter ATP-binding component"/>
    <property type="match status" value="1"/>
</dbReference>
<keyword evidence="8 11" id="KW-0234">DNA repair</keyword>
<dbReference type="InterPro" id="IPR003439">
    <property type="entry name" value="ABC_transporter-like_ATP-bd"/>
</dbReference>
<dbReference type="FunFam" id="3.40.50.300:FF:000309">
    <property type="entry name" value="ABC transporter ATP-binding protein"/>
    <property type="match status" value="1"/>
</dbReference>
<sequence>MTLLSLDSVALSYGLPPLLEDVSFSIERGERICLIGRNGAGKSTLLRIIDGEIQADSGQIRAAAGLKVARLTQEIPRGEEGSVFEVVSAGLGDLGVLLSDYFKLSHGLGSDPSEEDLTRLARVQQQLEDGGGWAIEQRTERVISRLGLDAEARFAALSGGLQRRVLLARALVIEPDLLLLDEPTNHLDIDAIDWLEDFLIDFPGSLLFVTHDRRFLQRVATRILELDRGRITDWPGDYANYLRRREERLHAEAQAAAQFDRKLAEEEVWIRQGIKARRTRNEGRVRALESMRRERLERRELQGTARLRLSEADRSGKLVVEAEEIGFAWGDTPVIRDFSTLILRGDKIGIIGPNGAGKSTLLKLLLGDLEPQSGTIRRGTNLQVAYFDQLRAQLDLDRSVQDNVAGGSDKIEVDGQSRHVLSYLKDFLFTPERARQPVKALSGGERNRLLLAKLFTRPANLLVLDEPTNDLDTETLELLEDLLVEFQGTLLLVSHDRALLDNVATSTLVFEGEGRVREYVGGYEDWVRQRDPRRSGEFKTKPADPATQPSSPAGGTNQPKAAPKGEKLSFKEARELAELPARIETLEGAQAELHARLADPAFYQAAREEVAAVKARLEALESELETAYARWEALEARR</sequence>
<evidence type="ECO:0000256" key="8">
    <source>
        <dbReference type="ARBA" id="ARBA00023204"/>
    </source>
</evidence>
<dbReference type="EMBL" id="FNNZ01000002">
    <property type="protein sequence ID" value="SDW26160.1"/>
    <property type="molecule type" value="Genomic_DNA"/>
</dbReference>
<feature type="domain" description="ABC transporter" evidence="13">
    <location>
        <begin position="320"/>
        <end position="538"/>
    </location>
</feature>
<dbReference type="GO" id="GO:0016887">
    <property type="term" value="F:ATP hydrolysis activity"/>
    <property type="evidence" value="ECO:0007669"/>
    <property type="project" value="UniProtKB-UniRule"/>
</dbReference>
<evidence type="ECO:0000256" key="12">
    <source>
        <dbReference type="SAM" id="MobiDB-lite"/>
    </source>
</evidence>
<name>A0A1H2S3S6_THIRO</name>
<dbReference type="InterPro" id="IPR032781">
    <property type="entry name" value="ABC_tran_Xtn"/>
</dbReference>
<dbReference type="Pfam" id="PF12848">
    <property type="entry name" value="ABC_tran_Xtn"/>
    <property type="match status" value="1"/>
</dbReference>
<dbReference type="InterPro" id="IPR017871">
    <property type="entry name" value="ABC_transporter-like_CS"/>
</dbReference>
<dbReference type="PANTHER" id="PTHR42855">
    <property type="entry name" value="ABC TRANSPORTER ATP-BINDING SUBUNIT"/>
    <property type="match status" value="1"/>
</dbReference>
<keyword evidence="7 11" id="KW-0238">DNA-binding</keyword>
<feature type="domain" description="ABC transporter" evidence="13">
    <location>
        <begin position="4"/>
        <end position="253"/>
    </location>
</feature>
<feature type="region of interest" description="Disordered" evidence="12">
    <location>
        <begin position="531"/>
        <end position="565"/>
    </location>
</feature>
<dbReference type="SMART" id="SM00382">
    <property type="entry name" value="AAA"/>
    <property type="match status" value="2"/>
</dbReference>
<dbReference type="GO" id="GO:0043022">
    <property type="term" value="F:ribosome binding"/>
    <property type="evidence" value="ECO:0007669"/>
    <property type="project" value="UniProtKB-UniRule"/>
</dbReference>
<dbReference type="InterPro" id="IPR032524">
    <property type="entry name" value="ABC_tran_C"/>
</dbReference>
<dbReference type="AlphaFoldDB" id="A0A1H2S3S6"/>
<evidence type="ECO:0000256" key="9">
    <source>
        <dbReference type="ARBA" id="ARBA00049360"/>
    </source>
</evidence>
<dbReference type="InterPro" id="IPR027417">
    <property type="entry name" value="P-loop_NTPase"/>
</dbReference>
<feature type="compositionally biased region" description="Polar residues" evidence="12">
    <location>
        <begin position="547"/>
        <end position="559"/>
    </location>
</feature>
<dbReference type="Gene3D" id="3.40.50.300">
    <property type="entry name" value="P-loop containing nucleotide triphosphate hydrolases"/>
    <property type="match status" value="2"/>
</dbReference>
<evidence type="ECO:0000256" key="1">
    <source>
        <dbReference type="ARBA" id="ARBA00022490"/>
    </source>
</evidence>
<dbReference type="GO" id="GO:0005737">
    <property type="term" value="C:cytoplasm"/>
    <property type="evidence" value="ECO:0007669"/>
    <property type="project" value="UniProtKB-SubCell"/>
</dbReference>
<proteinExistence type="inferred from homology"/>
<keyword evidence="15" id="KW-1185">Reference proteome</keyword>
<dbReference type="Gene3D" id="1.10.287.380">
    <property type="entry name" value="Valyl-tRNA synthetase, C-terminal domain"/>
    <property type="match status" value="1"/>
</dbReference>
<dbReference type="GO" id="GO:0003677">
    <property type="term" value="F:DNA binding"/>
    <property type="evidence" value="ECO:0007669"/>
    <property type="project" value="UniProtKB-UniRule"/>
</dbReference>
<dbReference type="PROSITE" id="PS50893">
    <property type="entry name" value="ABC_TRANSPORTER_2"/>
    <property type="match status" value="2"/>
</dbReference>
<feature type="binding site" evidence="11">
    <location>
        <begin position="352"/>
        <end position="359"/>
    </location>
    <ligand>
        <name>ATP</name>
        <dbReference type="ChEBI" id="CHEBI:30616"/>
        <label>2</label>
    </ligand>
</feature>
<evidence type="ECO:0000256" key="7">
    <source>
        <dbReference type="ARBA" id="ARBA00023125"/>
    </source>
</evidence>
<feature type="binding site" evidence="11">
    <location>
        <begin position="36"/>
        <end position="43"/>
    </location>
    <ligand>
        <name>ATP</name>
        <dbReference type="ChEBI" id="CHEBI:30616"/>
        <label>1</label>
    </ligand>
</feature>
<dbReference type="GO" id="GO:0006281">
    <property type="term" value="P:DNA repair"/>
    <property type="evidence" value="ECO:0007669"/>
    <property type="project" value="UniProtKB-KW"/>
</dbReference>
<evidence type="ECO:0000259" key="13">
    <source>
        <dbReference type="PROSITE" id="PS50893"/>
    </source>
</evidence>
<dbReference type="PROSITE" id="PS00211">
    <property type="entry name" value="ABC_TRANSPORTER_1"/>
    <property type="match status" value="1"/>
</dbReference>
<evidence type="ECO:0000256" key="11">
    <source>
        <dbReference type="HAMAP-Rule" id="MF_00848"/>
    </source>
</evidence>
<dbReference type="STRING" id="1058.SAMN05421783_102274"/>
<keyword evidence="6 11" id="KW-0067">ATP-binding</keyword>
<keyword evidence="2 11" id="KW-0677">Repeat</keyword>
<organism evidence="14 15">
    <name type="scientific">Thiocapsa roseopersicina</name>
    <dbReference type="NCBI Taxonomy" id="1058"/>
    <lineage>
        <taxon>Bacteria</taxon>
        <taxon>Pseudomonadati</taxon>
        <taxon>Pseudomonadota</taxon>
        <taxon>Gammaproteobacteria</taxon>
        <taxon>Chromatiales</taxon>
        <taxon>Chromatiaceae</taxon>
        <taxon>Thiocapsa</taxon>
    </lineage>
</organism>
<keyword evidence="1 11" id="KW-0963">Cytoplasm</keyword>
<dbReference type="InterPro" id="IPR037118">
    <property type="entry name" value="Val-tRNA_synth_C_sf"/>
</dbReference>
<keyword evidence="11" id="KW-0175">Coiled coil</keyword>
<comment type="catalytic activity">
    <reaction evidence="9 11">
        <text>ATP + H2O = ADP + phosphate + H(+)</text>
        <dbReference type="Rhea" id="RHEA:13065"/>
        <dbReference type="ChEBI" id="CHEBI:15377"/>
        <dbReference type="ChEBI" id="CHEBI:15378"/>
        <dbReference type="ChEBI" id="CHEBI:30616"/>
        <dbReference type="ChEBI" id="CHEBI:43474"/>
        <dbReference type="ChEBI" id="CHEBI:456216"/>
    </reaction>
</comment>
<evidence type="ECO:0000256" key="3">
    <source>
        <dbReference type="ARBA" id="ARBA00022741"/>
    </source>
</evidence>
<dbReference type="Pfam" id="PF00005">
    <property type="entry name" value="ABC_tran"/>
    <property type="match status" value="2"/>
</dbReference>
<dbReference type="InterPro" id="IPR051309">
    <property type="entry name" value="ABCF_ATPase"/>
</dbReference>
<keyword evidence="3 11" id="KW-0547">Nucleotide-binding</keyword>
<feature type="coiled-coil region" evidence="11">
    <location>
        <begin position="603"/>
        <end position="637"/>
    </location>
</feature>
<evidence type="ECO:0000256" key="6">
    <source>
        <dbReference type="ARBA" id="ARBA00022840"/>
    </source>
</evidence>
<dbReference type="InterPro" id="IPR043686">
    <property type="entry name" value="Uup"/>
</dbReference>
<comment type="subcellular location">
    <subcellularLocation>
        <location evidence="11">Cytoplasm</location>
    </subcellularLocation>
    <text evidence="11">Associates with ribosomes.</text>
</comment>
<feature type="compositionally biased region" description="Basic and acidic residues" evidence="12">
    <location>
        <begin position="531"/>
        <end position="542"/>
    </location>
</feature>
<dbReference type="EC" id="3.6.1.-" evidence="11"/>
<reference evidence="15" key="1">
    <citation type="submission" date="2016-10" db="EMBL/GenBank/DDBJ databases">
        <authorList>
            <person name="Varghese N."/>
            <person name="Submissions S."/>
        </authorList>
    </citation>
    <scope>NUCLEOTIDE SEQUENCE [LARGE SCALE GENOMIC DNA]</scope>
    <source>
        <strain evidence="15">DSM 217</strain>
    </source>
</reference>
<comment type="function">
    <text evidence="11">Probably plays a role in ribosome assembly or function. May be involved in resolution of branched DNA intermediates that result from template switching in postreplication gaps. Binds DNA and has ATPase activity.</text>
</comment>
<evidence type="ECO:0000256" key="4">
    <source>
        <dbReference type="ARBA" id="ARBA00022763"/>
    </source>
</evidence>
<evidence type="ECO:0000313" key="15">
    <source>
        <dbReference type="Proteomes" id="UP000198816"/>
    </source>
</evidence>